<accession>A0AAD4W4A1</accession>
<sequence length="94" mass="9642">MGARGTEGEEGCDGGDAATVSEGKKGAAVSKEVVRSSKAEGDGGRGEGRSGEISGIDYKSYKGRGLLTKRVTEKNTALGFRIKFMGRLDNGGIG</sequence>
<gene>
    <name evidence="2" type="ORF">L3X38_015841</name>
</gene>
<feature type="compositionally biased region" description="Basic and acidic residues" evidence="1">
    <location>
        <begin position="32"/>
        <end position="50"/>
    </location>
</feature>
<protein>
    <submittedName>
        <fullName evidence="2">Uncharacterized protein</fullName>
    </submittedName>
</protein>
<evidence type="ECO:0000313" key="3">
    <source>
        <dbReference type="Proteomes" id="UP001054821"/>
    </source>
</evidence>
<dbReference type="Proteomes" id="UP001054821">
    <property type="component" value="Chromosome 3"/>
</dbReference>
<dbReference type="AlphaFoldDB" id="A0AAD4W4A1"/>
<feature type="region of interest" description="Disordered" evidence="1">
    <location>
        <begin position="1"/>
        <end position="56"/>
    </location>
</feature>
<evidence type="ECO:0000313" key="2">
    <source>
        <dbReference type="EMBL" id="KAI5336573.1"/>
    </source>
</evidence>
<keyword evidence="3" id="KW-1185">Reference proteome</keyword>
<dbReference type="EMBL" id="JAJFAZ020000003">
    <property type="protein sequence ID" value="KAI5336573.1"/>
    <property type="molecule type" value="Genomic_DNA"/>
</dbReference>
<proteinExistence type="predicted"/>
<name>A0AAD4W4A1_PRUDU</name>
<comment type="caution">
    <text evidence="2">The sequence shown here is derived from an EMBL/GenBank/DDBJ whole genome shotgun (WGS) entry which is preliminary data.</text>
</comment>
<organism evidence="2 3">
    <name type="scientific">Prunus dulcis</name>
    <name type="common">Almond</name>
    <name type="synonym">Amygdalus dulcis</name>
    <dbReference type="NCBI Taxonomy" id="3755"/>
    <lineage>
        <taxon>Eukaryota</taxon>
        <taxon>Viridiplantae</taxon>
        <taxon>Streptophyta</taxon>
        <taxon>Embryophyta</taxon>
        <taxon>Tracheophyta</taxon>
        <taxon>Spermatophyta</taxon>
        <taxon>Magnoliopsida</taxon>
        <taxon>eudicotyledons</taxon>
        <taxon>Gunneridae</taxon>
        <taxon>Pentapetalae</taxon>
        <taxon>rosids</taxon>
        <taxon>fabids</taxon>
        <taxon>Rosales</taxon>
        <taxon>Rosaceae</taxon>
        <taxon>Amygdaloideae</taxon>
        <taxon>Amygdaleae</taxon>
        <taxon>Prunus</taxon>
    </lineage>
</organism>
<evidence type="ECO:0000256" key="1">
    <source>
        <dbReference type="SAM" id="MobiDB-lite"/>
    </source>
</evidence>
<reference evidence="2 3" key="1">
    <citation type="journal article" date="2022" name="G3 (Bethesda)">
        <title>Whole-genome sequence and methylome profiling of the almond [Prunus dulcis (Mill.) D.A. Webb] cultivar 'Nonpareil'.</title>
        <authorList>
            <person name="D'Amico-Willman K.M."/>
            <person name="Ouma W.Z."/>
            <person name="Meulia T."/>
            <person name="Sideli G.M."/>
            <person name="Gradziel T.M."/>
            <person name="Fresnedo-Ramirez J."/>
        </authorList>
    </citation>
    <scope>NUCLEOTIDE SEQUENCE [LARGE SCALE GENOMIC DNA]</scope>
    <source>
        <strain evidence="2">Clone GOH B32 T37-40</strain>
    </source>
</reference>